<sequence>MTSKDKRRLPGMIQAWSSLTDLHCRRSMDQEKDERSFGNVPEFLLGDPYSLHNPTYTLMGSTHQIDIHDEDTSDM</sequence>
<protein>
    <submittedName>
        <fullName evidence="1">Uncharacterized protein</fullName>
    </submittedName>
</protein>
<reference evidence="1 2" key="1">
    <citation type="submission" date="2017-12" db="EMBL/GenBank/DDBJ databases">
        <title>Comparative genomics of Botrytis spp.</title>
        <authorList>
            <person name="Valero-Jimenez C.A."/>
            <person name="Tapia P."/>
            <person name="Veloso J."/>
            <person name="Silva-Moreno E."/>
            <person name="Staats M."/>
            <person name="Valdes J.H."/>
            <person name="Van Kan J.A.L."/>
        </authorList>
    </citation>
    <scope>NUCLEOTIDE SEQUENCE [LARGE SCALE GENOMIC DNA]</scope>
    <source>
        <strain evidence="1 2">Bt9001</strain>
    </source>
</reference>
<gene>
    <name evidence="1" type="ORF">BTUL_0147g00240</name>
</gene>
<dbReference type="Proteomes" id="UP000297777">
    <property type="component" value="Unassembled WGS sequence"/>
</dbReference>
<evidence type="ECO:0000313" key="1">
    <source>
        <dbReference type="EMBL" id="TGO10020.1"/>
    </source>
</evidence>
<accession>A0A4Z1EEV6</accession>
<comment type="caution">
    <text evidence="1">The sequence shown here is derived from an EMBL/GenBank/DDBJ whole genome shotgun (WGS) entry which is preliminary data.</text>
</comment>
<keyword evidence="2" id="KW-1185">Reference proteome</keyword>
<organism evidence="1 2">
    <name type="scientific">Botrytis tulipae</name>
    <dbReference type="NCBI Taxonomy" id="87230"/>
    <lineage>
        <taxon>Eukaryota</taxon>
        <taxon>Fungi</taxon>
        <taxon>Dikarya</taxon>
        <taxon>Ascomycota</taxon>
        <taxon>Pezizomycotina</taxon>
        <taxon>Leotiomycetes</taxon>
        <taxon>Helotiales</taxon>
        <taxon>Sclerotiniaceae</taxon>
        <taxon>Botrytis</taxon>
    </lineage>
</organism>
<dbReference type="EMBL" id="PQXH01000147">
    <property type="protein sequence ID" value="TGO10020.1"/>
    <property type="molecule type" value="Genomic_DNA"/>
</dbReference>
<evidence type="ECO:0000313" key="2">
    <source>
        <dbReference type="Proteomes" id="UP000297777"/>
    </source>
</evidence>
<proteinExistence type="predicted"/>
<dbReference type="AlphaFoldDB" id="A0A4Z1EEV6"/>
<name>A0A4Z1EEV6_9HELO</name>